<name>A0AAV4QBE1_CAEEX</name>
<sequence>MNRYLHALKFATDLVEYCLLWHDIPAAGKVFDKYVVPDEVQDYEECLLGAIAEIVEAQQKPLQRMFDEFKTHDKWLEPDVFGSYVLNAVPVYFPDGYTAESFLAFCATICGAMILYCKETLDCSRFFEMTANIISVVLIGHTLTGEFLDRGGWRHLNRVSEHVLDSICDRNLRERLKDVLI</sequence>
<accession>A0AAV4QBE1</accession>
<evidence type="ECO:0000313" key="1">
    <source>
        <dbReference type="EMBL" id="GIY05315.1"/>
    </source>
</evidence>
<reference evidence="1 2" key="1">
    <citation type="submission" date="2021-06" db="EMBL/GenBank/DDBJ databases">
        <title>Caerostris extrusa draft genome.</title>
        <authorList>
            <person name="Kono N."/>
            <person name="Arakawa K."/>
        </authorList>
    </citation>
    <scope>NUCLEOTIDE SEQUENCE [LARGE SCALE GENOMIC DNA]</scope>
</reference>
<dbReference type="Proteomes" id="UP001054945">
    <property type="component" value="Unassembled WGS sequence"/>
</dbReference>
<organism evidence="1 2">
    <name type="scientific">Caerostris extrusa</name>
    <name type="common">Bark spider</name>
    <name type="synonym">Caerostris bankana</name>
    <dbReference type="NCBI Taxonomy" id="172846"/>
    <lineage>
        <taxon>Eukaryota</taxon>
        <taxon>Metazoa</taxon>
        <taxon>Ecdysozoa</taxon>
        <taxon>Arthropoda</taxon>
        <taxon>Chelicerata</taxon>
        <taxon>Arachnida</taxon>
        <taxon>Araneae</taxon>
        <taxon>Araneomorphae</taxon>
        <taxon>Entelegynae</taxon>
        <taxon>Araneoidea</taxon>
        <taxon>Araneidae</taxon>
        <taxon>Caerostris</taxon>
    </lineage>
</organism>
<protein>
    <submittedName>
        <fullName evidence="1">Uncharacterized protein</fullName>
    </submittedName>
</protein>
<comment type="caution">
    <text evidence="1">The sequence shown here is derived from an EMBL/GenBank/DDBJ whole genome shotgun (WGS) entry which is preliminary data.</text>
</comment>
<keyword evidence="2" id="KW-1185">Reference proteome</keyword>
<evidence type="ECO:0000313" key="2">
    <source>
        <dbReference type="Proteomes" id="UP001054945"/>
    </source>
</evidence>
<dbReference type="EMBL" id="BPLR01005827">
    <property type="protein sequence ID" value="GIY05315.1"/>
    <property type="molecule type" value="Genomic_DNA"/>
</dbReference>
<dbReference type="AlphaFoldDB" id="A0AAV4QBE1"/>
<proteinExistence type="predicted"/>
<gene>
    <name evidence="1" type="ORF">CEXT_98711</name>
</gene>